<dbReference type="EMBL" id="QQXL01000003">
    <property type="protein sequence ID" value="RKW70910.1"/>
    <property type="molecule type" value="Genomic_DNA"/>
</dbReference>
<protein>
    <submittedName>
        <fullName evidence="2">CinA family protein</fullName>
    </submittedName>
</protein>
<evidence type="ECO:0000313" key="3">
    <source>
        <dbReference type="Proteomes" id="UP000273119"/>
    </source>
</evidence>
<dbReference type="InterPro" id="IPR008136">
    <property type="entry name" value="CinA_C"/>
</dbReference>
<sequence length="163" mass="16518">MDSTAAELEVAHLVRRASETGITLATAESLTAGLLAARVADVPGASAVLRGGVVSYAVDVKAAVLGVDPGRLATHGPVDDVVAEQMAAGVLRLMNADLAISTTGVAGPEPHGGHGVGTVYIGWATRRGTGHRLFSFDGSRAQVRQAAVREAVLLALEAMPSGD</sequence>
<proteinExistence type="predicted"/>
<dbReference type="SUPFAM" id="SSF142433">
    <property type="entry name" value="CinA-like"/>
    <property type="match status" value="1"/>
</dbReference>
<dbReference type="NCBIfam" id="TIGR00199">
    <property type="entry name" value="PncC_domain"/>
    <property type="match status" value="1"/>
</dbReference>
<gene>
    <name evidence="2" type="ORF">DWQ67_06820</name>
</gene>
<dbReference type="Pfam" id="PF02464">
    <property type="entry name" value="CinA"/>
    <property type="match status" value="1"/>
</dbReference>
<organism evidence="2 3">
    <name type="scientific">Galactobacter caseinivorans</name>
    <dbReference type="NCBI Taxonomy" id="2676123"/>
    <lineage>
        <taxon>Bacteria</taxon>
        <taxon>Bacillati</taxon>
        <taxon>Actinomycetota</taxon>
        <taxon>Actinomycetes</taxon>
        <taxon>Micrococcales</taxon>
        <taxon>Micrococcaceae</taxon>
        <taxon>Galactobacter</taxon>
    </lineage>
</organism>
<evidence type="ECO:0000313" key="2">
    <source>
        <dbReference type="EMBL" id="RKW70910.1"/>
    </source>
</evidence>
<dbReference type="AlphaFoldDB" id="A0A496PKD5"/>
<name>A0A496PKD5_9MICC</name>
<keyword evidence="3" id="KW-1185">Reference proteome</keyword>
<dbReference type="InterPro" id="IPR036653">
    <property type="entry name" value="CinA-like_C"/>
</dbReference>
<feature type="domain" description="CinA C-terminal" evidence="1">
    <location>
        <begin position="12"/>
        <end position="157"/>
    </location>
</feature>
<dbReference type="Proteomes" id="UP000273119">
    <property type="component" value="Unassembled WGS sequence"/>
</dbReference>
<accession>A0A496PKD5</accession>
<dbReference type="Gene3D" id="3.90.950.20">
    <property type="entry name" value="CinA-like"/>
    <property type="match status" value="1"/>
</dbReference>
<evidence type="ECO:0000259" key="1">
    <source>
        <dbReference type="Pfam" id="PF02464"/>
    </source>
</evidence>
<comment type="caution">
    <text evidence="2">The sequence shown here is derived from an EMBL/GenBank/DDBJ whole genome shotgun (WGS) entry which is preliminary data.</text>
</comment>
<reference evidence="2 3" key="1">
    <citation type="submission" date="2018-07" db="EMBL/GenBank/DDBJ databases">
        <title>Arthrobacter sp. nov., isolated from raw cow's milk with high bacterial count.</title>
        <authorList>
            <person name="Hahne J."/>
            <person name="Isele D."/>
            <person name="Lipski A."/>
        </authorList>
    </citation>
    <scope>NUCLEOTIDE SEQUENCE [LARGE SCALE GENOMIC DNA]</scope>
    <source>
        <strain evidence="2 3">JZ R-183</strain>
    </source>
</reference>